<dbReference type="Gene3D" id="1.10.260.40">
    <property type="entry name" value="lambda repressor-like DNA-binding domains"/>
    <property type="match status" value="1"/>
</dbReference>
<feature type="region of interest" description="Disordered" evidence="1">
    <location>
        <begin position="22"/>
        <end position="44"/>
    </location>
</feature>
<dbReference type="SUPFAM" id="SSF47413">
    <property type="entry name" value="lambda repressor-like DNA-binding domains"/>
    <property type="match status" value="1"/>
</dbReference>
<dbReference type="InterPro" id="IPR010982">
    <property type="entry name" value="Lambda_DNA-bd_dom_sf"/>
</dbReference>
<dbReference type="SMART" id="SM00530">
    <property type="entry name" value="HTH_XRE"/>
    <property type="match status" value="1"/>
</dbReference>
<dbReference type="InterPro" id="IPR043917">
    <property type="entry name" value="DUF5753"/>
</dbReference>
<dbReference type="InterPro" id="IPR001387">
    <property type="entry name" value="Cro/C1-type_HTH"/>
</dbReference>
<protein>
    <submittedName>
        <fullName evidence="3">Helix-turn-helix transcriptional regulator</fullName>
    </submittedName>
</protein>
<sequence>MRLTSLPAETRCEVAKGEVRVRRGPSASDAFNPPENDPPTNPLRRYGEKVKRVRLGRNLTQRHLATATGYSVGYVSMVEGGKLLPSQKFAHGCDIAFGTNGLFAHELRNIDEGDHPSWFLPYLELERKASRILNYSATLVTGLLQTENYARAVYSAALHRDGATFIEGKTAARLSRQTVFERPAPPDLWVVLHEACLRTSVGGAEVMAEQLARLADAASSPRIDVQVLPFSAGAAAPYLMPYTVLMFENRASVLYSDDPRGGRLYDSARTVAWGLDNYDRLRANALPLDASLALITSLSKELQA</sequence>
<keyword evidence="4" id="KW-1185">Reference proteome</keyword>
<dbReference type="CDD" id="cd00093">
    <property type="entry name" value="HTH_XRE"/>
    <property type="match status" value="1"/>
</dbReference>
<organism evidence="3 4">
    <name type="scientific">Streptomyces chisholmiae</name>
    <dbReference type="NCBI Taxonomy" id="3075540"/>
    <lineage>
        <taxon>Bacteria</taxon>
        <taxon>Bacillati</taxon>
        <taxon>Actinomycetota</taxon>
        <taxon>Actinomycetes</taxon>
        <taxon>Kitasatosporales</taxon>
        <taxon>Streptomycetaceae</taxon>
        <taxon>Streptomyces</taxon>
    </lineage>
</organism>
<feature type="domain" description="HTH cro/C1-type" evidence="2">
    <location>
        <begin position="50"/>
        <end position="90"/>
    </location>
</feature>
<reference evidence="4" key="1">
    <citation type="submission" date="2023-07" db="EMBL/GenBank/DDBJ databases">
        <title>30 novel species of actinomycetes from the DSMZ collection.</title>
        <authorList>
            <person name="Nouioui I."/>
        </authorList>
    </citation>
    <scope>NUCLEOTIDE SEQUENCE [LARGE SCALE GENOMIC DNA]</scope>
    <source>
        <strain evidence="4">DSM 44915</strain>
    </source>
</reference>
<evidence type="ECO:0000256" key="1">
    <source>
        <dbReference type="SAM" id="MobiDB-lite"/>
    </source>
</evidence>
<evidence type="ECO:0000259" key="2">
    <source>
        <dbReference type="PROSITE" id="PS50943"/>
    </source>
</evidence>
<gene>
    <name evidence="3" type="ORF">RM844_29805</name>
</gene>
<dbReference type="EMBL" id="JAVREO010000027">
    <property type="protein sequence ID" value="MDT0270474.1"/>
    <property type="molecule type" value="Genomic_DNA"/>
</dbReference>
<comment type="caution">
    <text evidence="3">The sequence shown here is derived from an EMBL/GenBank/DDBJ whole genome shotgun (WGS) entry which is preliminary data.</text>
</comment>
<dbReference type="Pfam" id="PF19054">
    <property type="entry name" value="DUF5753"/>
    <property type="match status" value="1"/>
</dbReference>
<dbReference type="Proteomes" id="UP001183410">
    <property type="component" value="Unassembled WGS sequence"/>
</dbReference>
<name>A0ABU2K0G2_9ACTN</name>
<dbReference type="PROSITE" id="PS50943">
    <property type="entry name" value="HTH_CROC1"/>
    <property type="match status" value="1"/>
</dbReference>
<proteinExistence type="predicted"/>
<evidence type="ECO:0000313" key="3">
    <source>
        <dbReference type="EMBL" id="MDT0270474.1"/>
    </source>
</evidence>
<accession>A0ABU2K0G2</accession>
<evidence type="ECO:0000313" key="4">
    <source>
        <dbReference type="Proteomes" id="UP001183410"/>
    </source>
</evidence>